<keyword evidence="1" id="KW-0808">Transferase</keyword>
<gene>
    <name evidence="1" type="primary">ERF2</name>
    <name evidence="1" type="ORF">IWW38_000039</name>
</gene>
<evidence type="ECO:0000313" key="2">
    <source>
        <dbReference type="Proteomes" id="UP001139981"/>
    </source>
</evidence>
<organism evidence="1 2">
    <name type="scientific">Coemansia aciculifera</name>
    <dbReference type="NCBI Taxonomy" id="417176"/>
    <lineage>
        <taxon>Eukaryota</taxon>
        <taxon>Fungi</taxon>
        <taxon>Fungi incertae sedis</taxon>
        <taxon>Zoopagomycota</taxon>
        <taxon>Kickxellomycotina</taxon>
        <taxon>Kickxellomycetes</taxon>
        <taxon>Kickxellales</taxon>
        <taxon>Kickxellaceae</taxon>
        <taxon>Coemansia</taxon>
    </lineage>
</organism>
<evidence type="ECO:0000313" key="1">
    <source>
        <dbReference type="EMBL" id="KAJ2901074.1"/>
    </source>
</evidence>
<proteinExistence type="predicted"/>
<sequence length="635" mass="70787">MTTSNAADPASPSQQKKYRQTIVRLSPPPQSPNRRPSSGAAYDNEGRLYTPRTLVESAAKRATNSSHSYQNPPPVQAREQKEEQKVPDRRAQALVSPQPTHPEQGRDSSDGGQRHYSKPPTAYPPPLPPVLAQPPASQSSIQFLGPQRQTVLRMTMDDSAPTSPHTRSSSSDDTATNSQESPERPQQQQRQPSQPLRPQPIGVYAPIEEKVLNRHPERYTSDGLRRKEPIYRLYDHDNCHPLCGRTVTGGRPLPFIIALVMMSTPVVLFAIFVCPYLWSELHKAAVIVFAYLAALSYASMFMASFSDPGIIPRNLDAITLPDAYAVDVNPGSHNQQRPQSVPPAPPSAAPGAKRRGSEPPENKKQRPPMQYYDRLPPPWVHVGAPGRRSGPMSVYDPVAPPGSAQRPASDSYRMYPPTTKLVTINNVNVRLKYCDTCRIYRPPRASHCRSCDNCVENEDHHCIWLNNCIGRRNYRYFYSFLFSISALALYIIAFCLVRLIRPIHQHYDGGGEVPGTFGQSVGHHPMVLVLLLYVFVNTGMVGGLFVYHTILISRNMTTHELLGARHHAQQTNDEGNGASRQFRSPFLFSATSPYSKGSCLRNWAAALCSPLVPTNVQWRARVDPEGIEELIPLHR</sequence>
<dbReference type="EMBL" id="JANBVB010000001">
    <property type="protein sequence ID" value="KAJ2901074.1"/>
    <property type="molecule type" value="Genomic_DNA"/>
</dbReference>
<dbReference type="EC" id="2.3.1.225" evidence="1"/>
<comment type="caution">
    <text evidence="1">The sequence shown here is derived from an EMBL/GenBank/DDBJ whole genome shotgun (WGS) entry which is preliminary data.</text>
</comment>
<protein>
    <submittedName>
        <fullName evidence="1">Eukaryotic peptide chain release factor GTP-binding subunit</fullName>
        <ecNumber evidence="1">2.3.1.225</ecNumber>
    </submittedName>
</protein>
<keyword evidence="2" id="KW-1185">Reference proteome</keyword>
<accession>A0ACC1MAA6</accession>
<keyword evidence="1" id="KW-0012">Acyltransferase</keyword>
<reference evidence="1" key="1">
    <citation type="submission" date="2022-07" db="EMBL/GenBank/DDBJ databases">
        <title>Phylogenomic reconstructions and comparative analyses of Kickxellomycotina fungi.</title>
        <authorList>
            <person name="Reynolds N.K."/>
            <person name="Stajich J.E."/>
            <person name="Barry K."/>
            <person name="Grigoriev I.V."/>
            <person name="Crous P."/>
            <person name="Smith M.E."/>
        </authorList>
    </citation>
    <scope>NUCLEOTIDE SEQUENCE</scope>
    <source>
        <strain evidence="1">CBS 190363</strain>
    </source>
</reference>
<dbReference type="Proteomes" id="UP001139981">
    <property type="component" value="Unassembled WGS sequence"/>
</dbReference>
<name>A0ACC1MAA6_9FUNG</name>